<keyword evidence="10 16" id="KW-0904">Protein phosphatase</keyword>
<keyword evidence="13" id="KW-0464">Manganese</keyword>
<evidence type="ECO:0000256" key="6">
    <source>
        <dbReference type="ARBA" id="ARBA00022692"/>
    </source>
</evidence>
<dbReference type="PANTHER" id="PTHR13832:SF589">
    <property type="entry name" value="[PYRUVATE DEHYDROGENASE [ACETYL-TRANSFERRING]]-PHOSPHATASE 2, MITOCHONDRIAL"/>
    <property type="match status" value="1"/>
</dbReference>
<keyword evidence="7" id="KW-0479">Metal-binding</keyword>
<dbReference type="FunFam" id="3.60.40.10:FF:000049">
    <property type="entry name" value="Protein phosphatase 2C 57"/>
    <property type="match status" value="1"/>
</dbReference>
<evidence type="ECO:0000256" key="2">
    <source>
        <dbReference type="ARBA" id="ARBA00001946"/>
    </source>
</evidence>
<dbReference type="CDD" id="cd00143">
    <property type="entry name" value="PP2Cc"/>
    <property type="match status" value="1"/>
</dbReference>
<evidence type="ECO:0000313" key="18">
    <source>
        <dbReference type="EMBL" id="JAT58678.1"/>
    </source>
</evidence>
<dbReference type="AlphaFoldDB" id="A0A1D1YVH7"/>
<sequence length="422" mass="45819">MAEVFPENLVFFFPFQSIIPSSCGAPGNAAGFDYGAMALLSPRMQQSPLYGSGCCSCNYSHNGGNRVRRESRRWCSAIAVDATSALTSVSGIQWGSSKLQGRRSEMEDDVVIRSDGLGGFAFAAVFDGHAGLSSVEFLRDELYKECVTALQGGSLLGGKNYNAIRDALCEAFQTVDAKLLSRLDDSGSEDDSGSTATVIFVRNDVMIISHVGDSCVAISRSGKADVSTNPHRPYGNKKVSLEEVKRIRAAGGWIADGRICGDISVSRAFGDLRFKTKKNEMLEKGVKEGRWTQKFISRVQFNGDLVTSVPDIYQVDLGDDVEFILLASDGLWDYMKSRDAVAFVRNQLREHSDVQQACEALARAALDRGSEDNISVVIADLGRTDWPNLPVQGPNFFIEISQVFATVGIVSLGIWVSSLLSL</sequence>
<dbReference type="PROSITE" id="PS01032">
    <property type="entry name" value="PPM_1"/>
    <property type="match status" value="1"/>
</dbReference>
<comment type="cofactor">
    <cofactor evidence="1">
        <name>Mn(2+)</name>
        <dbReference type="ChEBI" id="CHEBI:29035"/>
    </cofactor>
</comment>
<comment type="cofactor">
    <cofactor evidence="2">
        <name>Mg(2+)</name>
        <dbReference type="ChEBI" id="CHEBI:18420"/>
    </cofactor>
</comment>
<evidence type="ECO:0000256" key="12">
    <source>
        <dbReference type="ARBA" id="ARBA00023136"/>
    </source>
</evidence>
<evidence type="ECO:0000256" key="10">
    <source>
        <dbReference type="ARBA" id="ARBA00022912"/>
    </source>
</evidence>
<name>A0A1D1YVH7_9ARAE</name>
<organism evidence="18">
    <name type="scientific">Anthurium amnicola</name>
    <dbReference type="NCBI Taxonomy" id="1678845"/>
    <lineage>
        <taxon>Eukaryota</taxon>
        <taxon>Viridiplantae</taxon>
        <taxon>Streptophyta</taxon>
        <taxon>Embryophyta</taxon>
        <taxon>Tracheophyta</taxon>
        <taxon>Spermatophyta</taxon>
        <taxon>Magnoliopsida</taxon>
        <taxon>Liliopsida</taxon>
        <taxon>Araceae</taxon>
        <taxon>Pothoideae</taxon>
        <taxon>Potheae</taxon>
        <taxon>Anthurium</taxon>
    </lineage>
</organism>
<dbReference type="EC" id="3.1.3.16" evidence="5"/>
<evidence type="ECO:0000256" key="13">
    <source>
        <dbReference type="ARBA" id="ARBA00023211"/>
    </source>
</evidence>
<comment type="similarity">
    <text evidence="4 16">Belongs to the PP2C family.</text>
</comment>
<dbReference type="InterPro" id="IPR000222">
    <property type="entry name" value="PP2C_BS"/>
</dbReference>
<dbReference type="InterPro" id="IPR015655">
    <property type="entry name" value="PP2C"/>
</dbReference>
<proteinExistence type="inferred from homology"/>
<dbReference type="SUPFAM" id="SSF81606">
    <property type="entry name" value="PP2C-like"/>
    <property type="match status" value="1"/>
</dbReference>
<reference evidence="18" key="1">
    <citation type="submission" date="2015-07" db="EMBL/GenBank/DDBJ databases">
        <title>Transcriptome Assembly of Anthurium amnicola.</title>
        <authorList>
            <person name="Suzuki J."/>
        </authorList>
    </citation>
    <scope>NUCLEOTIDE SEQUENCE</scope>
</reference>
<dbReference type="InterPro" id="IPR036457">
    <property type="entry name" value="PPM-type-like_dom_sf"/>
</dbReference>
<comment type="catalytic activity">
    <reaction evidence="14">
        <text>O-phospho-L-seryl-[protein] + H2O = L-seryl-[protein] + phosphate</text>
        <dbReference type="Rhea" id="RHEA:20629"/>
        <dbReference type="Rhea" id="RHEA-COMP:9863"/>
        <dbReference type="Rhea" id="RHEA-COMP:11604"/>
        <dbReference type="ChEBI" id="CHEBI:15377"/>
        <dbReference type="ChEBI" id="CHEBI:29999"/>
        <dbReference type="ChEBI" id="CHEBI:43474"/>
        <dbReference type="ChEBI" id="CHEBI:83421"/>
        <dbReference type="EC" id="3.1.3.16"/>
    </reaction>
</comment>
<evidence type="ECO:0000256" key="8">
    <source>
        <dbReference type="ARBA" id="ARBA00022801"/>
    </source>
</evidence>
<dbReference type="InterPro" id="IPR001932">
    <property type="entry name" value="PPM-type_phosphatase-like_dom"/>
</dbReference>
<protein>
    <recommendedName>
        <fullName evidence="5">protein-serine/threonine phosphatase</fullName>
        <ecNumber evidence="5">3.1.3.16</ecNumber>
    </recommendedName>
</protein>
<keyword evidence="9" id="KW-0460">Magnesium</keyword>
<evidence type="ECO:0000256" key="3">
    <source>
        <dbReference type="ARBA" id="ARBA00004167"/>
    </source>
</evidence>
<evidence type="ECO:0000256" key="16">
    <source>
        <dbReference type="RuleBase" id="RU003465"/>
    </source>
</evidence>
<comment type="catalytic activity">
    <reaction evidence="15">
        <text>O-phospho-L-threonyl-[protein] + H2O = L-threonyl-[protein] + phosphate</text>
        <dbReference type="Rhea" id="RHEA:47004"/>
        <dbReference type="Rhea" id="RHEA-COMP:11060"/>
        <dbReference type="Rhea" id="RHEA-COMP:11605"/>
        <dbReference type="ChEBI" id="CHEBI:15377"/>
        <dbReference type="ChEBI" id="CHEBI:30013"/>
        <dbReference type="ChEBI" id="CHEBI:43474"/>
        <dbReference type="ChEBI" id="CHEBI:61977"/>
        <dbReference type="EC" id="3.1.3.16"/>
    </reaction>
</comment>
<gene>
    <name evidence="18" type="primary">Os01g0552300</name>
    <name evidence="18" type="ORF">g.72507</name>
</gene>
<dbReference type="Pfam" id="PF00481">
    <property type="entry name" value="PP2C"/>
    <property type="match status" value="1"/>
</dbReference>
<dbReference type="PANTHER" id="PTHR13832">
    <property type="entry name" value="PROTEIN PHOSPHATASE 2C"/>
    <property type="match status" value="1"/>
</dbReference>
<evidence type="ECO:0000256" key="11">
    <source>
        <dbReference type="ARBA" id="ARBA00022989"/>
    </source>
</evidence>
<evidence type="ECO:0000256" key="4">
    <source>
        <dbReference type="ARBA" id="ARBA00006702"/>
    </source>
</evidence>
<comment type="subcellular location">
    <subcellularLocation>
        <location evidence="3">Membrane</location>
        <topology evidence="3">Single-pass membrane protein</topology>
    </subcellularLocation>
</comment>
<keyword evidence="11" id="KW-1133">Transmembrane helix</keyword>
<dbReference type="Gene3D" id="3.60.40.10">
    <property type="entry name" value="PPM-type phosphatase domain"/>
    <property type="match status" value="1"/>
</dbReference>
<evidence type="ECO:0000256" key="1">
    <source>
        <dbReference type="ARBA" id="ARBA00001936"/>
    </source>
</evidence>
<keyword evidence="8 16" id="KW-0378">Hydrolase</keyword>
<dbReference type="EMBL" id="GDJX01009258">
    <property type="protein sequence ID" value="JAT58678.1"/>
    <property type="molecule type" value="Transcribed_RNA"/>
</dbReference>
<feature type="domain" description="PPM-type phosphatase" evidence="17">
    <location>
        <begin position="93"/>
        <end position="381"/>
    </location>
</feature>
<evidence type="ECO:0000256" key="9">
    <source>
        <dbReference type="ARBA" id="ARBA00022842"/>
    </source>
</evidence>
<dbReference type="GO" id="GO:0004722">
    <property type="term" value="F:protein serine/threonine phosphatase activity"/>
    <property type="evidence" value="ECO:0007669"/>
    <property type="project" value="UniProtKB-EC"/>
</dbReference>
<evidence type="ECO:0000256" key="7">
    <source>
        <dbReference type="ARBA" id="ARBA00022723"/>
    </source>
</evidence>
<keyword evidence="12" id="KW-0472">Membrane</keyword>
<dbReference type="SMART" id="SM00332">
    <property type="entry name" value="PP2Cc"/>
    <property type="match status" value="1"/>
</dbReference>
<dbReference type="GO" id="GO:0016020">
    <property type="term" value="C:membrane"/>
    <property type="evidence" value="ECO:0007669"/>
    <property type="project" value="UniProtKB-SubCell"/>
</dbReference>
<dbReference type="PROSITE" id="PS51746">
    <property type="entry name" value="PPM_2"/>
    <property type="match status" value="1"/>
</dbReference>
<dbReference type="GO" id="GO:0046872">
    <property type="term" value="F:metal ion binding"/>
    <property type="evidence" value="ECO:0007669"/>
    <property type="project" value="UniProtKB-KW"/>
</dbReference>
<evidence type="ECO:0000256" key="14">
    <source>
        <dbReference type="ARBA" id="ARBA00047761"/>
    </source>
</evidence>
<keyword evidence="6" id="KW-0812">Transmembrane</keyword>
<evidence type="ECO:0000256" key="15">
    <source>
        <dbReference type="ARBA" id="ARBA00048336"/>
    </source>
</evidence>
<accession>A0A1D1YVH7</accession>
<evidence type="ECO:0000256" key="5">
    <source>
        <dbReference type="ARBA" id="ARBA00013081"/>
    </source>
</evidence>
<evidence type="ECO:0000259" key="17">
    <source>
        <dbReference type="PROSITE" id="PS51746"/>
    </source>
</evidence>